<sequence length="125" mass="13945">MGEFVRVLEPVCSHPPEFFVDMVVPVSVDKREIVVMGMVAVSEAEASHELVGLRNLRCGFEIAALVDECDGLKRTVETFRTDRNIRCLPFMPALRAQPPYRRYAVFADLQGDRAMAGIDAPHVVV</sequence>
<proteinExistence type="predicted"/>
<evidence type="ECO:0000313" key="2">
    <source>
        <dbReference type="Proteomes" id="UP001597173"/>
    </source>
</evidence>
<accession>A0ABW3YNY2</accession>
<organism evidence="1 2">
    <name type="scientific">Mycoplana ramosa</name>
    <name type="common">Mycoplana bullata</name>
    <dbReference type="NCBI Taxonomy" id="40837"/>
    <lineage>
        <taxon>Bacteria</taxon>
        <taxon>Pseudomonadati</taxon>
        <taxon>Pseudomonadota</taxon>
        <taxon>Alphaproteobacteria</taxon>
        <taxon>Hyphomicrobiales</taxon>
        <taxon>Rhizobiaceae</taxon>
        <taxon>Mycoplana</taxon>
    </lineage>
</organism>
<comment type="caution">
    <text evidence="1">The sequence shown here is derived from an EMBL/GenBank/DDBJ whole genome shotgun (WGS) entry which is preliminary data.</text>
</comment>
<dbReference type="EMBL" id="JBHTNF010000001">
    <property type="protein sequence ID" value="MFD1326292.1"/>
    <property type="molecule type" value="Genomic_DNA"/>
</dbReference>
<name>A0ABW3YNY2_MYCRA</name>
<gene>
    <name evidence="1" type="ORF">ACFQ33_00035</name>
</gene>
<dbReference type="Proteomes" id="UP001597173">
    <property type="component" value="Unassembled WGS sequence"/>
</dbReference>
<evidence type="ECO:0000313" key="1">
    <source>
        <dbReference type="EMBL" id="MFD1326292.1"/>
    </source>
</evidence>
<dbReference type="RefSeq" id="WP_374839776.1">
    <property type="nucleotide sequence ID" value="NZ_JBHEEW010000010.1"/>
</dbReference>
<protein>
    <submittedName>
        <fullName evidence="1">Uncharacterized protein</fullName>
    </submittedName>
</protein>
<keyword evidence="2" id="KW-1185">Reference proteome</keyword>
<reference evidence="2" key="1">
    <citation type="journal article" date="2019" name="Int. J. Syst. Evol. Microbiol.">
        <title>The Global Catalogue of Microorganisms (GCM) 10K type strain sequencing project: providing services to taxonomists for standard genome sequencing and annotation.</title>
        <authorList>
            <consortium name="The Broad Institute Genomics Platform"/>
            <consortium name="The Broad Institute Genome Sequencing Center for Infectious Disease"/>
            <person name="Wu L."/>
            <person name="Ma J."/>
        </authorList>
    </citation>
    <scope>NUCLEOTIDE SEQUENCE [LARGE SCALE GENOMIC DNA]</scope>
    <source>
        <strain evidence="2">CCUG 55609</strain>
    </source>
</reference>